<comment type="caution">
    <text evidence="2">The sequence shown here is derived from an EMBL/GenBank/DDBJ whole genome shotgun (WGS) entry which is preliminary data.</text>
</comment>
<keyword evidence="3" id="KW-1185">Reference proteome</keyword>
<feature type="transmembrane region" description="Helical" evidence="1">
    <location>
        <begin position="100"/>
        <end position="119"/>
    </location>
</feature>
<reference evidence="2 3" key="1">
    <citation type="submission" date="2021-08" db="EMBL/GenBank/DDBJ databases">
        <title>Draft Genome Sequence of Phanerochaete sordida strain YK-624.</title>
        <authorList>
            <person name="Mori T."/>
            <person name="Dohra H."/>
            <person name="Suzuki T."/>
            <person name="Kawagishi H."/>
            <person name="Hirai H."/>
        </authorList>
    </citation>
    <scope>NUCLEOTIDE SEQUENCE [LARGE SCALE GENOMIC DNA]</scope>
    <source>
        <strain evidence="2 3">YK-624</strain>
    </source>
</reference>
<sequence>MRIDMPHPLPPLQCSSWGEPPLLSDCPALYAYTGHYDFEVRAIPKTPVLPEVKPVTGYKLVHNGSDSAVSASVDTEGEVFEEDEAEADDTPLTELPLSAYLPRAAILLLVQALILLPMILPMGRERARRAIQLVVIGWAVHVAAAFIHAWQDVTPPSQLALGLRLPGVPSPISVTPVLAPLCIAAVGGAIVGAAFALAINALVVAHTAYSLARRREPDATLLLASLQSSHKRAKRALLDVVIAFTMVPAGLAAQRWTGAVPPTLDAADWKVVKIAVSGAVALHFAGLAWAAIPWRRGSVHAADTPNSLFDGAARGRAGSALYQVFRSRTSAATRHAWTSRRSVSGSAVCS</sequence>
<dbReference type="AlphaFoldDB" id="A0A9P3G2N1"/>
<dbReference type="OrthoDB" id="10657030at2759"/>
<feature type="transmembrane region" description="Helical" evidence="1">
    <location>
        <begin position="274"/>
        <end position="292"/>
    </location>
</feature>
<keyword evidence="1" id="KW-0812">Transmembrane</keyword>
<gene>
    <name evidence="2" type="ORF">PsYK624_030700</name>
</gene>
<protein>
    <submittedName>
        <fullName evidence="2">Uncharacterized protein</fullName>
    </submittedName>
</protein>
<evidence type="ECO:0000313" key="3">
    <source>
        <dbReference type="Proteomes" id="UP000703269"/>
    </source>
</evidence>
<organism evidence="2 3">
    <name type="scientific">Phanerochaete sordida</name>
    <dbReference type="NCBI Taxonomy" id="48140"/>
    <lineage>
        <taxon>Eukaryota</taxon>
        <taxon>Fungi</taxon>
        <taxon>Dikarya</taxon>
        <taxon>Basidiomycota</taxon>
        <taxon>Agaricomycotina</taxon>
        <taxon>Agaricomycetes</taxon>
        <taxon>Polyporales</taxon>
        <taxon>Phanerochaetaceae</taxon>
        <taxon>Phanerochaete</taxon>
    </lineage>
</organism>
<keyword evidence="1" id="KW-0472">Membrane</keyword>
<feature type="transmembrane region" description="Helical" evidence="1">
    <location>
        <begin position="131"/>
        <end position="150"/>
    </location>
</feature>
<proteinExistence type="predicted"/>
<evidence type="ECO:0000256" key="1">
    <source>
        <dbReference type="SAM" id="Phobius"/>
    </source>
</evidence>
<keyword evidence="1" id="KW-1133">Transmembrane helix</keyword>
<dbReference type="EMBL" id="BPQB01000005">
    <property type="protein sequence ID" value="GJE86987.1"/>
    <property type="molecule type" value="Genomic_DNA"/>
</dbReference>
<dbReference type="Proteomes" id="UP000703269">
    <property type="component" value="Unassembled WGS sequence"/>
</dbReference>
<name>A0A9P3G2N1_9APHY</name>
<feature type="transmembrane region" description="Helical" evidence="1">
    <location>
        <begin position="177"/>
        <end position="205"/>
    </location>
</feature>
<feature type="transmembrane region" description="Helical" evidence="1">
    <location>
        <begin position="236"/>
        <end position="254"/>
    </location>
</feature>
<accession>A0A9P3G2N1</accession>
<evidence type="ECO:0000313" key="2">
    <source>
        <dbReference type="EMBL" id="GJE86987.1"/>
    </source>
</evidence>